<sequence length="198" mass="22947">MLNRMVGISGSGTLPKQGEKLRSQMMKNLRKQLVNLKLKLRNERLVKHMSKALFPLWSIERILNEAVNNLNVYWLEPDALFKLENSLESHLDFSTTLKAFMFRCYEKIEKDPNSDNDVNHSLFSFYLKYGKPQYQTWSSKKIVVVKVFGPVKTESFINVIFKVVQGAGSSVFEFSLANLPCLNPYDRISLFNRLSKDE</sequence>
<name>A0AA35ZXG2_LACSI</name>
<evidence type="ECO:0000313" key="1">
    <source>
        <dbReference type="EMBL" id="CAI9300153.1"/>
    </source>
</evidence>
<protein>
    <submittedName>
        <fullName evidence="1">Uncharacterized protein</fullName>
    </submittedName>
</protein>
<dbReference type="EMBL" id="OX465084">
    <property type="protein sequence ID" value="CAI9300153.1"/>
    <property type="molecule type" value="Genomic_DNA"/>
</dbReference>
<keyword evidence="2" id="KW-1185">Reference proteome</keyword>
<organism evidence="1 2">
    <name type="scientific">Lactuca saligna</name>
    <name type="common">Willowleaf lettuce</name>
    <dbReference type="NCBI Taxonomy" id="75948"/>
    <lineage>
        <taxon>Eukaryota</taxon>
        <taxon>Viridiplantae</taxon>
        <taxon>Streptophyta</taxon>
        <taxon>Embryophyta</taxon>
        <taxon>Tracheophyta</taxon>
        <taxon>Spermatophyta</taxon>
        <taxon>Magnoliopsida</taxon>
        <taxon>eudicotyledons</taxon>
        <taxon>Gunneridae</taxon>
        <taxon>Pentapetalae</taxon>
        <taxon>asterids</taxon>
        <taxon>campanulids</taxon>
        <taxon>Asterales</taxon>
        <taxon>Asteraceae</taxon>
        <taxon>Cichorioideae</taxon>
        <taxon>Cichorieae</taxon>
        <taxon>Lactucinae</taxon>
        <taxon>Lactuca</taxon>
    </lineage>
</organism>
<dbReference type="Proteomes" id="UP001177003">
    <property type="component" value="Chromosome 8"/>
</dbReference>
<proteinExistence type="predicted"/>
<evidence type="ECO:0000313" key="2">
    <source>
        <dbReference type="Proteomes" id="UP001177003"/>
    </source>
</evidence>
<dbReference type="AlphaFoldDB" id="A0AA35ZXG2"/>
<accession>A0AA35ZXG2</accession>
<gene>
    <name evidence="1" type="ORF">LSALG_LOCUS38813</name>
</gene>
<reference evidence="1" key="1">
    <citation type="submission" date="2023-04" db="EMBL/GenBank/DDBJ databases">
        <authorList>
            <person name="Vijverberg K."/>
            <person name="Xiong W."/>
            <person name="Schranz E."/>
        </authorList>
    </citation>
    <scope>NUCLEOTIDE SEQUENCE</scope>
</reference>